<dbReference type="Gene3D" id="1.20.5.2050">
    <property type="match status" value="1"/>
</dbReference>
<keyword evidence="5" id="KW-0539">Nucleus</keyword>
<dbReference type="GO" id="GO:0003677">
    <property type="term" value="F:DNA binding"/>
    <property type="evidence" value="ECO:0007669"/>
    <property type="project" value="UniProtKB-KW"/>
</dbReference>
<keyword evidence="2" id="KW-0805">Transcription regulation</keyword>
<feature type="compositionally biased region" description="Basic and acidic residues" evidence="6">
    <location>
        <begin position="668"/>
        <end position="682"/>
    </location>
</feature>
<feature type="region of interest" description="Disordered" evidence="6">
    <location>
        <begin position="660"/>
        <end position="690"/>
    </location>
</feature>
<proteinExistence type="predicted"/>
<protein>
    <recommendedName>
        <fullName evidence="7">AP2/ERF domain-containing protein</fullName>
    </recommendedName>
</protein>
<dbReference type="Proteomes" id="UP000224006">
    <property type="component" value="Chromosome IV"/>
</dbReference>
<comment type="subcellular location">
    <subcellularLocation>
        <location evidence="1">Nucleus</location>
    </subcellularLocation>
</comment>
<feature type="region of interest" description="Disordered" evidence="6">
    <location>
        <begin position="482"/>
        <end position="511"/>
    </location>
</feature>
<organism evidence="8 9">
    <name type="scientific">Besnoitia besnoiti</name>
    <name type="common">Apicomplexan protozoan</name>
    <dbReference type="NCBI Taxonomy" id="94643"/>
    <lineage>
        <taxon>Eukaryota</taxon>
        <taxon>Sar</taxon>
        <taxon>Alveolata</taxon>
        <taxon>Apicomplexa</taxon>
        <taxon>Conoidasida</taxon>
        <taxon>Coccidia</taxon>
        <taxon>Eucoccidiorida</taxon>
        <taxon>Eimeriorina</taxon>
        <taxon>Sarcocystidae</taxon>
        <taxon>Besnoitia</taxon>
    </lineage>
</organism>
<evidence type="ECO:0000256" key="3">
    <source>
        <dbReference type="ARBA" id="ARBA00023125"/>
    </source>
</evidence>
<feature type="compositionally biased region" description="Basic and acidic residues" evidence="6">
    <location>
        <begin position="1716"/>
        <end position="1738"/>
    </location>
</feature>
<evidence type="ECO:0000259" key="7">
    <source>
        <dbReference type="Pfam" id="PF00847"/>
    </source>
</evidence>
<dbReference type="GO" id="GO:0003700">
    <property type="term" value="F:DNA-binding transcription factor activity"/>
    <property type="evidence" value="ECO:0007669"/>
    <property type="project" value="InterPro"/>
</dbReference>
<name>A0A2A9MK14_BESBE</name>
<dbReference type="GeneID" id="40310330"/>
<keyword evidence="3" id="KW-0238">DNA-binding</keyword>
<evidence type="ECO:0000256" key="4">
    <source>
        <dbReference type="ARBA" id="ARBA00023163"/>
    </source>
</evidence>
<feature type="domain" description="AP2/ERF" evidence="7">
    <location>
        <begin position="1770"/>
        <end position="1821"/>
    </location>
</feature>
<keyword evidence="4" id="KW-0804">Transcription</keyword>
<dbReference type="OrthoDB" id="372718at2759"/>
<accession>A0A2A9MK14</accession>
<feature type="region of interest" description="Disordered" evidence="6">
    <location>
        <begin position="248"/>
        <end position="355"/>
    </location>
</feature>
<feature type="compositionally biased region" description="Basic and acidic residues" evidence="6">
    <location>
        <begin position="321"/>
        <end position="342"/>
    </location>
</feature>
<feature type="compositionally biased region" description="Basic and acidic residues" evidence="6">
    <location>
        <begin position="1475"/>
        <end position="1494"/>
    </location>
</feature>
<feature type="compositionally biased region" description="Polar residues" evidence="6">
    <location>
        <begin position="1579"/>
        <end position="1596"/>
    </location>
</feature>
<comment type="caution">
    <text evidence="8">The sequence shown here is derived from an EMBL/GenBank/DDBJ whole genome shotgun (WGS) entry which is preliminary data.</text>
</comment>
<dbReference type="RefSeq" id="XP_029219759.1">
    <property type="nucleotide sequence ID" value="XM_029363836.1"/>
</dbReference>
<evidence type="ECO:0000313" key="8">
    <source>
        <dbReference type="EMBL" id="PFH35750.1"/>
    </source>
</evidence>
<evidence type="ECO:0000256" key="1">
    <source>
        <dbReference type="ARBA" id="ARBA00004123"/>
    </source>
</evidence>
<evidence type="ECO:0000256" key="6">
    <source>
        <dbReference type="SAM" id="MobiDB-lite"/>
    </source>
</evidence>
<feature type="compositionally biased region" description="Low complexity" evidence="6">
    <location>
        <begin position="483"/>
        <end position="495"/>
    </location>
</feature>
<feature type="region of interest" description="Disordered" evidence="6">
    <location>
        <begin position="1361"/>
        <end position="1408"/>
    </location>
</feature>
<dbReference type="Pfam" id="PF00847">
    <property type="entry name" value="AP2"/>
    <property type="match status" value="1"/>
</dbReference>
<feature type="compositionally biased region" description="Low complexity" evidence="6">
    <location>
        <begin position="1741"/>
        <end position="1752"/>
    </location>
</feature>
<evidence type="ECO:0000256" key="5">
    <source>
        <dbReference type="ARBA" id="ARBA00023242"/>
    </source>
</evidence>
<feature type="compositionally biased region" description="Low complexity" evidence="6">
    <location>
        <begin position="346"/>
        <end position="355"/>
    </location>
</feature>
<feature type="compositionally biased region" description="Polar residues" evidence="6">
    <location>
        <begin position="1361"/>
        <end position="1374"/>
    </location>
</feature>
<feature type="compositionally biased region" description="Polar residues" evidence="6">
    <location>
        <begin position="275"/>
        <end position="296"/>
    </location>
</feature>
<dbReference type="KEGG" id="bbes:BESB_054010"/>
<feature type="compositionally biased region" description="Basic and acidic residues" evidence="6">
    <location>
        <begin position="499"/>
        <end position="509"/>
    </location>
</feature>
<evidence type="ECO:0000256" key="2">
    <source>
        <dbReference type="ARBA" id="ARBA00023015"/>
    </source>
</evidence>
<dbReference type="GO" id="GO:0005634">
    <property type="term" value="C:nucleus"/>
    <property type="evidence" value="ECO:0007669"/>
    <property type="project" value="UniProtKB-SubCell"/>
</dbReference>
<dbReference type="EMBL" id="NWUJ01000004">
    <property type="protein sequence ID" value="PFH35750.1"/>
    <property type="molecule type" value="Genomic_DNA"/>
</dbReference>
<sequence length="1835" mass="193194">MGRKAPAALVSPDATPPASFSASVCLEDSEHLALNESLEHKKTNACPTQGQSPSLVPTPLTSPGASSCASSISAVSSPVSAASDFCGRSRDLFSHQVSPTTQLATFSLSEHGFPPLASAAPPGCSAAPAGDATKQAGCQDVALTANGLSVFSVERIQRICGERDAQLPGLPPRRSFIMQSPQKSGESASCFQKVSHKADNADGLLEQSRDLSLSTCPGRILRIALFHSSRTTTASDAGAEFLSSSWDGHSSGAISPSGDSATDGKAGAVAHSREQSAIQNVTDASGENTVSTSQTIRSSRSVSRKSSLERGGDLQCAAQEESARCKDNPSQESEAARSHSEEESQEAGAPGVGLPVVGGNEARLLLFADRRGASSDVCQGSGNPFTADVDSLAVTSLDSTSELLRSLSPGLTDTLGHIGACPQDTEDDRMSFERLESFCDAVHTPQLLRIPRGSPLLDNGSAGPCSNNAAVQVSGTVTGQTCEGAGETGNEAGAARRCYPREERDDARKSTLAVSGGALHLERGSGMERGEPLLPLTSQEVETPPAQVDWDSPHRHMATTATKEAGRTHDLRERTDVEAPGVDYGIVSAFTPAGEGAHRVDSVASVHPKQAVPKDTVGSACEGRRDSAFRCACCGDLLLCSQCSGTGDFHEADTAVRGRLTGALSRSPEQDAAGRREREGSEGRSGAVVSGQGPCRLCAESIYCGLCVYRMQATVSMSCASTSERTERSSVMQGLPDSFVRRPSTAGLAIEELSSRELALVAPANAAIPSAGGAMRELDVGTSSLLDMRSVRQGCGVSVPCGSLHVGDTTMMPVALSGWFPHSAFGCQIERKPDGSGLVDRSAVKPPLGDTRAINRLASHFLCGSVVLEAHGEGAVQAVQDQPSQHHVRCSRQPSYQHVPRPHAAAHDLGQIVWRTCAPPSVAGAHGVQMNSVTRACCSRIVDSVDGRKQAPQQLTYETVVTHSQAAGCSPIPTALYRGSEQALSHVAAAGGAASLPNSALDSTLRPIGPLPAAPEVGVEGLAGSAGGGACTARITARAPGKLLVRCGQRGQFRGNQLQSKDTRAAEWRDGQTDVDAQPAMARNAYHTAAEPYAECQRSGSGAVLSSRWSATGVLQNGGRLTPVVVNRETTRAVGLSGFRCSGSLSGNDIDCARLLRPRGYSTASGRSQDRDKTATRSVSGIAAALPHQGFQRHEPVSATSRLQVDCNPAGHVMDLAPAKPRDMSCAVVSPGYGHLALSSFTGKVAFPLSPPTRECVPGLENHSSCHSAFDDICNRPVGGCDLEERPADADDGSAAGKQLVQRVQEFPDPMSDPSAKRRRLYRCNGGQTDVAGNVWCAEEPRTVAPSAPGMAARDLSRHGVSSVSATGSAQRTLPQRCGAPDVSMQEHRTSTRTDLSNSQPVREACSPPCVSGVSRIQRCMTGGMPSRQQSCPKVEDAGEQDAAGLRTRKRFGKKQPLVDACTQRAWGSLREDSMCVKTEDRTSQSGGDRDAVDGRTANAGVHGPSDSTEMVKCADKALELPQSRDNEGNDKSDEHGRMCRHDSHDVRNPCQRRSPEGGFSSSCAEYKRGEAKLAPASGNDSPRASVKQWANSTDMSGRHHGGRHSGDGVVCSEESRCAGPDRASREIAARRRITSPEMPSMLSKGTTVPQGAKTCKRRRGERSAVGDECSAGEGDASSGSRAMYHEVGNTQAVVQEDATESRREREGRGQAVGRSKGDFSDIARPEGAEQKEAHSSEQESSSPPGRGSNGRFWRAGGDGRVLYDQAGQKISGIWFDSGRRLWRVVFTQGERRRTKGFSLRQYGFEEARNMAVQCKLEMEARKGEKMTAAMSTGK</sequence>
<dbReference type="STRING" id="94643.A0A2A9MK14"/>
<evidence type="ECO:0000313" key="9">
    <source>
        <dbReference type="Proteomes" id="UP000224006"/>
    </source>
</evidence>
<feature type="compositionally biased region" description="Polar residues" evidence="6">
    <location>
        <begin position="248"/>
        <end position="260"/>
    </location>
</feature>
<dbReference type="VEuPathDB" id="ToxoDB:BESB_054010"/>
<dbReference type="InterPro" id="IPR001471">
    <property type="entry name" value="AP2/ERF_dom"/>
</dbReference>
<keyword evidence="9" id="KW-1185">Reference proteome</keyword>
<feature type="compositionally biased region" description="Basic and acidic residues" evidence="6">
    <location>
        <begin position="1513"/>
        <end position="1548"/>
    </location>
</feature>
<gene>
    <name evidence="8" type="ORF">BESB_054010</name>
</gene>
<feature type="region of interest" description="Disordered" evidence="6">
    <location>
        <begin position="1475"/>
        <end position="1754"/>
    </location>
</feature>
<feature type="compositionally biased region" description="Basic and acidic residues" evidence="6">
    <location>
        <begin position="1700"/>
        <end position="1709"/>
    </location>
</feature>
<reference evidence="8 9" key="1">
    <citation type="submission" date="2017-09" db="EMBL/GenBank/DDBJ databases">
        <title>Genome sequencing of Besnoitia besnoiti strain Bb-Ger1.</title>
        <authorList>
            <person name="Schares G."/>
            <person name="Venepally P."/>
            <person name="Lorenzi H.A."/>
        </authorList>
    </citation>
    <scope>NUCLEOTIDE SEQUENCE [LARGE SCALE GENOMIC DNA]</scope>
    <source>
        <strain evidence="8 9">Bb-Ger1</strain>
    </source>
</reference>